<evidence type="ECO:0000313" key="3">
    <source>
        <dbReference type="EMBL" id="PPQ75664.1"/>
    </source>
</evidence>
<feature type="transmembrane region" description="Helical" evidence="1">
    <location>
        <begin position="121"/>
        <end position="139"/>
    </location>
</feature>
<reference evidence="3 4" key="1">
    <citation type="journal article" date="2018" name="Evol. Lett.">
        <title>Horizontal gene cluster transfer increased hallucinogenic mushroom diversity.</title>
        <authorList>
            <person name="Reynolds H.T."/>
            <person name="Vijayakumar V."/>
            <person name="Gluck-Thaler E."/>
            <person name="Korotkin H.B."/>
            <person name="Matheny P.B."/>
            <person name="Slot J.C."/>
        </authorList>
    </citation>
    <scope>NUCLEOTIDE SEQUENCE [LARGE SCALE GENOMIC DNA]</scope>
    <source>
        <strain evidence="3 4">SRW20</strain>
    </source>
</reference>
<keyword evidence="1" id="KW-0812">Transmembrane</keyword>
<gene>
    <name evidence="3" type="ORF">CVT26_001892</name>
</gene>
<keyword evidence="1" id="KW-1133">Transmembrane helix</keyword>
<feature type="transmembrane region" description="Helical" evidence="1">
    <location>
        <begin position="145"/>
        <end position="167"/>
    </location>
</feature>
<dbReference type="AlphaFoldDB" id="A0A409WAX9"/>
<feature type="transmembrane region" description="Helical" evidence="1">
    <location>
        <begin position="7"/>
        <end position="27"/>
    </location>
</feature>
<feature type="domain" description="DUF7598" evidence="2">
    <location>
        <begin position="82"/>
        <end position="164"/>
    </location>
</feature>
<keyword evidence="4" id="KW-1185">Reference proteome</keyword>
<evidence type="ECO:0000313" key="4">
    <source>
        <dbReference type="Proteomes" id="UP000284706"/>
    </source>
</evidence>
<dbReference type="Pfam" id="PF24535">
    <property type="entry name" value="DUF7598"/>
    <property type="match status" value="1"/>
</dbReference>
<organism evidence="3 4">
    <name type="scientific">Gymnopilus dilepis</name>
    <dbReference type="NCBI Taxonomy" id="231916"/>
    <lineage>
        <taxon>Eukaryota</taxon>
        <taxon>Fungi</taxon>
        <taxon>Dikarya</taxon>
        <taxon>Basidiomycota</taxon>
        <taxon>Agaricomycotina</taxon>
        <taxon>Agaricomycetes</taxon>
        <taxon>Agaricomycetidae</taxon>
        <taxon>Agaricales</taxon>
        <taxon>Agaricineae</taxon>
        <taxon>Hymenogastraceae</taxon>
        <taxon>Gymnopilus</taxon>
    </lineage>
</organism>
<keyword evidence="1" id="KW-0472">Membrane</keyword>
<protein>
    <recommendedName>
        <fullName evidence="2">DUF7598 domain-containing protein</fullName>
    </recommendedName>
</protein>
<sequence>MLPPRGYTFIGLNIIRGLSLIALILVFTSNVVTLANDIKAINHFMAVGKVAAGETTNSTVTEYLDMDYIEGSTVPNQPAGAFWAVLNRLFIIFQTIILFGSEIGFPGKFFDVYFPVLGKDFGLGALGLIQMLIGAAVLSHHVDTFTLVSAFFLFSIGCLNVLVGLIFRESAKVKRCIMSWRESAKKSFMPTHIGPPFNASSMTSNVPPSFMSQMNTGSTATTQMTMDKEKMASLGFGRQGEKAAAMKGYLLTRPVESLPRYMPKTAPSDASR</sequence>
<evidence type="ECO:0000256" key="1">
    <source>
        <dbReference type="SAM" id="Phobius"/>
    </source>
</evidence>
<evidence type="ECO:0000259" key="2">
    <source>
        <dbReference type="Pfam" id="PF24535"/>
    </source>
</evidence>
<feature type="transmembrane region" description="Helical" evidence="1">
    <location>
        <begin position="81"/>
        <end position="100"/>
    </location>
</feature>
<comment type="caution">
    <text evidence="3">The sequence shown here is derived from an EMBL/GenBank/DDBJ whole genome shotgun (WGS) entry which is preliminary data.</text>
</comment>
<dbReference type="EMBL" id="NHYE01005238">
    <property type="protein sequence ID" value="PPQ75664.1"/>
    <property type="molecule type" value="Genomic_DNA"/>
</dbReference>
<dbReference type="Proteomes" id="UP000284706">
    <property type="component" value="Unassembled WGS sequence"/>
</dbReference>
<proteinExistence type="predicted"/>
<accession>A0A409WAX9</accession>
<dbReference type="InParanoid" id="A0A409WAX9"/>
<name>A0A409WAX9_9AGAR</name>
<dbReference type="OrthoDB" id="5327148at2759"/>
<dbReference type="InterPro" id="IPR056019">
    <property type="entry name" value="DUF7598"/>
</dbReference>